<organism evidence="1 3">
    <name type="scientific">Photobacterium damsela subsp. piscicida</name>
    <name type="common">Pasteurella piscicida</name>
    <dbReference type="NCBI Taxonomy" id="38294"/>
    <lineage>
        <taxon>Bacteria</taxon>
        <taxon>Pseudomonadati</taxon>
        <taxon>Pseudomonadota</taxon>
        <taxon>Gammaproteobacteria</taxon>
        <taxon>Vibrionales</taxon>
        <taxon>Vibrionaceae</taxon>
        <taxon>Photobacterium</taxon>
    </lineage>
</organism>
<dbReference type="Proteomes" id="UP000516656">
    <property type="component" value="Chromosome 1"/>
</dbReference>
<evidence type="ECO:0000313" key="4">
    <source>
        <dbReference type="Proteomes" id="UP000516656"/>
    </source>
</evidence>
<proteinExistence type="predicted"/>
<accession>A0A1V1V3X5</accession>
<name>A0A1V1V3X5_PHODP</name>
<sequence>MKKMKSSYRLQIIKEVAQRHQLLESGDLMATHISHLLNQAKPEKAPPMFNGNHYNEHAGGWVSNMWDLSK</sequence>
<gene>
    <name evidence="2" type="ORF">IC627_05610</name>
    <name evidence="1" type="ORF">PDPUS_1_02116</name>
</gene>
<dbReference type="Proteomes" id="UP000218676">
    <property type="component" value="Chromosome 1"/>
</dbReference>
<reference evidence="3" key="2">
    <citation type="submission" date="2017-05" db="EMBL/GenBank/DDBJ databases">
        <title>Whole genome sequence of fish pathogenic bacteria, Photobacterium damselae subsp. piscicida, strain 91-197, isolated from hybrid striped bass (Morone sp.) in USA.</title>
        <authorList>
            <person name="Teru Y."/>
            <person name="Hikima J."/>
            <person name="Kono T."/>
            <person name="Sakai M."/>
            <person name="Takano T."/>
            <person name="Hawke J.P."/>
            <person name="Takeyama H."/>
            <person name="Aoki T."/>
        </authorList>
    </citation>
    <scope>NUCLEOTIDE SEQUENCE [LARGE SCALE GENOMIC DNA]</scope>
    <source>
        <strain evidence="3">91-197</strain>
    </source>
</reference>
<dbReference type="EMBL" id="AP018045">
    <property type="protein sequence ID" value="BAX53490.1"/>
    <property type="molecule type" value="Genomic_DNA"/>
</dbReference>
<dbReference type="AlphaFoldDB" id="A0A1V1V3X5"/>
<dbReference type="RefSeq" id="WP_086957008.1">
    <property type="nucleotide sequence ID" value="NZ_AP018045.1"/>
</dbReference>
<evidence type="ECO:0000313" key="1">
    <source>
        <dbReference type="EMBL" id="BAX53490.1"/>
    </source>
</evidence>
<dbReference type="EMBL" id="CP061854">
    <property type="protein sequence ID" value="QOD57425.1"/>
    <property type="molecule type" value="Genomic_DNA"/>
</dbReference>
<evidence type="ECO:0000313" key="2">
    <source>
        <dbReference type="EMBL" id="QOD57425.1"/>
    </source>
</evidence>
<protein>
    <submittedName>
        <fullName evidence="1">Uncharacterized protein</fullName>
    </submittedName>
</protein>
<evidence type="ECO:0000313" key="3">
    <source>
        <dbReference type="Proteomes" id="UP000218676"/>
    </source>
</evidence>
<reference evidence="2 4" key="3">
    <citation type="submission" date="2020-09" db="EMBL/GenBank/DDBJ databases">
        <title>Complete, closed and curated genome sequences of Photobacterium damselae subsp. piscicida isolates from Australia indicate localised evolution and additional plasmid-borne pathogenicity mechanisms.</title>
        <authorList>
            <person name="Baseggio L."/>
            <person name="Silayeva O."/>
            <person name="Buller N."/>
            <person name="Landos M."/>
            <person name="Engelstaedter J."/>
            <person name="Barnes A.C."/>
        </authorList>
    </citation>
    <scope>NUCLEOTIDE SEQUENCE [LARGE SCALE GENOMIC DNA]</scope>
    <source>
        <strain evidence="2 4">AS-16-0540-1</strain>
    </source>
</reference>
<reference evidence="1" key="1">
    <citation type="journal article" date="2017" name="Genome Announc.">
        <title>Whole-Genome Sequence of Photobacterium damselae subsp. piscicida Strain 91-197, Isolated from Hybrid Striped Bass (Morone sp.) in the United States.</title>
        <authorList>
            <person name="Teru Y."/>
            <person name="Hikima J."/>
            <person name="Kono T."/>
            <person name="Sakai M."/>
            <person name="Takano T."/>
            <person name="Hawke J.P."/>
            <person name="Takeyama H."/>
            <person name="Aoki T."/>
        </authorList>
    </citation>
    <scope>NUCLEOTIDE SEQUENCE</scope>
    <source>
        <strain evidence="1">91-197</strain>
    </source>
</reference>